<evidence type="ECO:0000313" key="11">
    <source>
        <dbReference type="EMBL" id="TPX54408.1"/>
    </source>
</evidence>
<dbReference type="InterPro" id="IPR006139">
    <property type="entry name" value="D-isomer_2_OHA_DH_cat_dom"/>
</dbReference>
<dbReference type="PROSITE" id="PS00065">
    <property type="entry name" value="D_2_HYDROXYACID_DH_1"/>
    <property type="match status" value="1"/>
</dbReference>
<dbReference type="GO" id="GO:0004617">
    <property type="term" value="F:phosphoglycerate dehydrogenase activity"/>
    <property type="evidence" value="ECO:0007669"/>
    <property type="project" value="UniProtKB-EC"/>
</dbReference>
<dbReference type="GO" id="GO:0006564">
    <property type="term" value="P:L-serine biosynthetic process"/>
    <property type="evidence" value="ECO:0007669"/>
    <property type="project" value="UniProtKB-KW"/>
</dbReference>
<evidence type="ECO:0000256" key="1">
    <source>
        <dbReference type="ARBA" id="ARBA00005216"/>
    </source>
</evidence>
<accession>A0A507DTZ0</accession>
<evidence type="ECO:0000259" key="10">
    <source>
        <dbReference type="PROSITE" id="PS51671"/>
    </source>
</evidence>
<sequence length="428" mass="46285">MTTTSPARQPVKAGPPKALKPFNNGEIKILLLEGVNATGIKILENAGYQIEAHAKALSPEVLKEKIKDVHAIGLRSKTQLTAEILAEAKKLLVIGCFCIGTNQVDLEYAAAHGIAVFNSPFSNSRSVAELMICEIIALSRQLGDRTTELHQGTWNKTSKNCNEIRGKTLGIVGYGHIGAQLSVIADAMGMVVIFYDVQQIMPLGLAKPVDTLDELLAQADYVSLHVPETDETKNMIGEREVNLMKKGAYLLQASRGTVVDIPAVAAALRSGQLGGAAIDVYPVEPFANGPNFESELRGCPNTILTPHIGGSTEEAQSSIGVEVASALVRYVNNGTTLGAVNFPECDIRSPSADSKTVRLLNTHHNVPGVLKQINKVLSDFNIEKQIVDSRGPIAYLMADINVEHPEDYQKIYERIEALASNIRTRLLY</sequence>
<keyword evidence="6" id="KW-0520">NAD</keyword>
<dbReference type="FunFam" id="3.40.50.720:FF:000041">
    <property type="entry name" value="D-3-phosphoglycerate dehydrogenase"/>
    <property type="match status" value="1"/>
</dbReference>
<dbReference type="Pfam" id="PF00389">
    <property type="entry name" value="2-Hacid_dh"/>
    <property type="match status" value="1"/>
</dbReference>
<comment type="pathway">
    <text evidence="1">Amino-acid biosynthesis; L-serine biosynthesis; L-serine from 3-phospho-D-glycerate: step 1/3.</text>
</comment>
<dbReference type="InterPro" id="IPR006140">
    <property type="entry name" value="D-isomer_DH_NAD-bd"/>
</dbReference>
<evidence type="ECO:0000256" key="9">
    <source>
        <dbReference type="RuleBase" id="RU003719"/>
    </source>
</evidence>
<dbReference type="Pfam" id="PF02826">
    <property type="entry name" value="2-Hacid_dh_C"/>
    <property type="match status" value="1"/>
</dbReference>
<comment type="caution">
    <text evidence="11">The sequence shown here is derived from an EMBL/GenBank/DDBJ whole genome shotgun (WGS) entry which is preliminary data.</text>
</comment>
<dbReference type="UniPathway" id="UPA00135">
    <property type="reaction ID" value="UER00196"/>
</dbReference>
<comment type="similarity">
    <text evidence="2 9">Belongs to the D-isomer specific 2-hydroxyacid dehydrogenase family.</text>
</comment>
<gene>
    <name evidence="11" type="ORF">PhCBS80983_g05943</name>
</gene>
<dbReference type="CDD" id="cd04901">
    <property type="entry name" value="ACT_3PGDH"/>
    <property type="match status" value="1"/>
</dbReference>
<evidence type="ECO:0000256" key="8">
    <source>
        <dbReference type="ARBA" id="ARBA00048731"/>
    </source>
</evidence>
<dbReference type="Gene3D" id="3.30.70.260">
    <property type="match status" value="1"/>
</dbReference>
<proteinExistence type="inferred from homology"/>
<evidence type="ECO:0000256" key="2">
    <source>
        <dbReference type="ARBA" id="ARBA00005854"/>
    </source>
</evidence>
<evidence type="ECO:0000256" key="6">
    <source>
        <dbReference type="ARBA" id="ARBA00023027"/>
    </source>
</evidence>
<evidence type="ECO:0000256" key="5">
    <source>
        <dbReference type="ARBA" id="ARBA00023002"/>
    </source>
</evidence>
<evidence type="ECO:0000313" key="12">
    <source>
        <dbReference type="Proteomes" id="UP000318582"/>
    </source>
</evidence>
<organism evidence="11 12">
    <name type="scientific">Powellomyces hirtus</name>
    <dbReference type="NCBI Taxonomy" id="109895"/>
    <lineage>
        <taxon>Eukaryota</taxon>
        <taxon>Fungi</taxon>
        <taxon>Fungi incertae sedis</taxon>
        <taxon>Chytridiomycota</taxon>
        <taxon>Chytridiomycota incertae sedis</taxon>
        <taxon>Chytridiomycetes</taxon>
        <taxon>Spizellomycetales</taxon>
        <taxon>Powellomycetaceae</taxon>
        <taxon>Powellomyces</taxon>
    </lineage>
</organism>
<dbReference type="AlphaFoldDB" id="A0A507DTZ0"/>
<dbReference type="EC" id="1.1.1.95" evidence="3"/>
<dbReference type="PANTHER" id="PTHR42789">
    <property type="entry name" value="D-ISOMER SPECIFIC 2-HYDROXYACID DEHYDROGENASE FAMILY PROTEIN (AFU_ORTHOLOGUE AFUA_6G10090)"/>
    <property type="match status" value="1"/>
</dbReference>
<dbReference type="PROSITE" id="PS51671">
    <property type="entry name" value="ACT"/>
    <property type="match status" value="1"/>
</dbReference>
<dbReference type="STRING" id="109895.A0A507DTZ0"/>
<evidence type="ECO:0000256" key="4">
    <source>
        <dbReference type="ARBA" id="ARBA00022605"/>
    </source>
</evidence>
<dbReference type="InterPro" id="IPR050857">
    <property type="entry name" value="D-2-hydroxyacid_DH"/>
</dbReference>
<dbReference type="SUPFAM" id="SSF51735">
    <property type="entry name" value="NAD(P)-binding Rossmann-fold domains"/>
    <property type="match status" value="1"/>
</dbReference>
<name>A0A507DTZ0_9FUNG</name>
<dbReference type="PANTHER" id="PTHR42789:SF1">
    <property type="entry name" value="D-ISOMER SPECIFIC 2-HYDROXYACID DEHYDROGENASE FAMILY PROTEIN (AFU_ORTHOLOGUE AFUA_6G10090)"/>
    <property type="match status" value="1"/>
</dbReference>
<keyword evidence="5 9" id="KW-0560">Oxidoreductase</keyword>
<dbReference type="GO" id="GO:0047545">
    <property type="term" value="F:(S)-2-hydroxyglutarate dehydrogenase activity"/>
    <property type="evidence" value="ECO:0007669"/>
    <property type="project" value="UniProtKB-ARBA"/>
</dbReference>
<comment type="catalytic activity">
    <reaction evidence="8">
        <text>(2R)-3-phosphoglycerate + NAD(+) = 3-phosphooxypyruvate + NADH + H(+)</text>
        <dbReference type="Rhea" id="RHEA:12641"/>
        <dbReference type="ChEBI" id="CHEBI:15378"/>
        <dbReference type="ChEBI" id="CHEBI:18110"/>
        <dbReference type="ChEBI" id="CHEBI:57540"/>
        <dbReference type="ChEBI" id="CHEBI:57945"/>
        <dbReference type="ChEBI" id="CHEBI:58272"/>
        <dbReference type="EC" id="1.1.1.95"/>
    </reaction>
</comment>
<dbReference type="NCBIfam" id="NF008759">
    <property type="entry name" value="PRK11790.1"/>
    <property type="match status" value="1"/>
</dbReference>
<reference evidence="11 12" key="1">
    <citation type="journal article" date="2019" name="Sci. Rep.">
        <title>Comparative genomics of chytrid fungi reveal insights into the obligate biotrophic and pathogenic lifestyle of Synchytrium endobioticum.</title>
        <authorList>
            <person name="van de Vossenberg B.T.L.H."/>
            <person name="Warris S."/>
            <person name="Nguyen H.D.T."/>
            <person name="van Gent-Pelzer M.P.E."/>
            <person name="Joly D.L."/>
            <person name="van de Geest H.C."/>
            <person name="Bonants P.J.M."/>
            <person name="Smith D.S."/>
            <person name="Levesque C.A."/>
            <person name="van der Lee T.A.J."/>
        </authorList>
    </citation>
    <scope>NUCLEOTIDE SEQUENCE [LARGE SCALE GENOMIC DNA]</scope>
    <source>
        <strain evidence="11 12">CBS 809.83</strain>
    </source>
</reference>
<dbReference type="SUPFAM" id="SSF55021">
    <property type="entry name" value="ACT-like"/>
    <property type="match status" value="1"/>
</dbReference>
<dbReference type="CDD" id="cd12176">
    <property type="entry name" value="PGDH_3"/>
    <property type="match status" value="1"/>
</dbReference>
<feature type="domain" description="ACT" evidence="10">
    <location>
        <begin position="358"/>
        <end position="428"/>
    </location>
</feature>
<keyword evidence="4" id="KW-0028">Amino-acid biosynthesis</keyword>
<dbReference type="Gene3D" id="3.40.50.720">
    <property type="entry name" value="NAD(P)-binding Rossmann-like Domain"/>
    <property type="match status" value="2"/>
</dbReference>
<dbReference type="InterPro" id="IPR045865">
    <property type="entry name" value="ACT-like_dom_sf"/>
</dbReference>
<evidence type="ECO:0000256" key="7">
    <source>
        <dbReference type="ARBA" id="ARBA00023299"/>
    </source>
</evidence>
<dbReference type="InterPro" id="IPR002912">
    <property type="entry name" value="ACT_dom"/>
</dbReference>
<dbReference type="Proteomes" id="UP000318582">
    <property type="component" value="Unassembled WGS sequence"/>
</dbReference>
<dbReference type="GO" id="GO:0051287">
    <property type="term" value="F:NAD binding"/>
    <property type="evidence" value="ECO:0007669"/>
    <property type="project" value="InterPro"/>
</dbReference>
<dbReference type="EMBL" id="QEAQ01000157">
    <property type="protein sequence ID" value="TPX54408.1"/>
    <property type="molecule type" value="Genomic_DNA"/>
</dbReference>
<evidence type="ECO:0000256" key="3">
    <source>
        <dbReference type="ARBA" id="ARBA00013143"/>
    </source>
</evidence>
<protein>
    <recommendedName>
        <fullName evidence="3">phosphoglycerate dehydrogenase</fullName>
        <ecNumber evidence="3">1.1.1.95</ecNumber>
    </recommendedName>
</protein>
<dbReference type="InterPro" id="IPR029752">
    <property type="entry name" value="D-isomer_DH_CS1"/>
</dbReference>
<keyword evidence="12" id="KW-1185">Reference proteome</keyword>
<keyword evidence="7" id="KW-0718">Serine biosynthesis</keyword>
<dbReference type="SUPFAM" id="SSF52283">
    <property type="entry name" value="Formate/glycerate dehydrogenase catalytic domain-like"/>
    <property type="match status" value="1"/>
</dbReference>
<dbReference type="InterPro" id="IPR036291">
    <property type="entry name" value="NAD(P)-bd_dom_sf"/>
</dbReference>